<feature type="domain" description="CUB" evidence="4">
    <location>
        <begin position="904"/>
        <end position="937"/>
    </location>
</feature>
<keyword evidence="2 3" id="KW-1015">Disulfide bond</keyword>
<protein>
    <submittedName>
        <fullName evidence="6">CUB domain-containing protein</fullName>
    </submittedName>
</protein>
<feature type="domain" description="CUB" evidence="4">
    <location>
        <begin position="785"/>
        <end position="903"/>
    </location>
</feature>
<dbReference type="AlphaFoldDB" id="A0A183G8D0"/>
<feature type="domain" description="CUB" evidence="4">
    <location>
        <begin position="131"/>
        <end position="248"/>
    </location>
</feature>
<keyword evidence="1" id="KW-0677">Repeat</keyword>
<feature type="domain" description="CUB" evidence="4">
    <location>
        <begin position="254"/>
        <end position="413"/>
    </location>
</feature>
<dbReference type="Gene3D" id="2.60.120.290">
    <property type="entry name" value="Spermadhesin, CUB domain"/>
    <property type="match status" value="8"/>
</dbReference>
<dbReference type="SUPFAM" id="SSF49854">
    <property type="entry name" value="Spermadhesin, CUB domain"/>
    <property type="match status" value="7"/>
</dbReference>
<dbReference type="PROSITE" id="PS01180">
    <property type="entry name" value="CUB"/>
    <property type="match status" value="6"/>
</dbReference>
<accession>A0A183G8D0</accession>
<dbReference type="InterPro" id="IPR000859">
    <property type="entry name" value="CUB_dom"/>
</dbReference>
<evidence type="ECO:0000259" key="4">
    <source>
        <dbReference type="PROSITE" id="PS01180"/>
    </source>
</evidence>
<proteinExistence type="predicted"/>
<dbReference type="SMART" id="SM00042">
    <property type="entry name" value="CUB"/>
    <property type="match status" value="6"/>
</dbReference>
<dbReference type="CDD" id="cd00041">
    <property type="entry name" value="CUB"/>
    <property type="match status" value="4"/>
</dbReference>
<dbReference type="Proteomes" id="UP000050761">
    <property type="component" value="Unassembled WGS sequence"/>
</dbReference>
<dbReference type="FunFam" id="2.60.120.290:FF:000013">
    <property type="entry name" value="Membrane frizzled-related protein"/>
    <property type="match status" value="1"/>
</dbReference>
<dbReference type="WBParaSite" id="HPBE_0001811601-mRNA-1">
    <property type="protein sequence ID" value="HPBE_0001811601-mRNA-1"/>
    <property type="gene ID" value="HPBE_0001811601"/>
</dbReference>
<feature type="disulfide bond" evidence="3">
    <location>
        <begin position="904"/>
        <end position="931"/>
    </location>
</feature>
<evidence type="ECO:0000313" key="6">
    <source>
        <dbReference type="WBParaSite" id="HPBE_0001811601-mRNA-1"/>
    </source>
</evidence>
<keyword evidence="5" id="KW-1185">Reference proteome</keyword>
<name>A0A183G8D0_HELPZ</name>
<dbReference type="Pfam" id="PF00431">
    <property type="entry name" value="CUB"/>
    <property type="match status" value="4"/>
</dbReference>
<feature type="domain" description="CUB" evidence="4">
    <location>
        <begin position="544"/>
        <end position="661"/>
    </location>
</feature>
<feature type="domain" description="CUB" evidence="4">
    <location>
        <begin position="413"/>
        <end position="540"/>
    </location>
</feature>
<sequence length="966" mass="106767">LYRSACDSRRLLRLQTCIWNFMETNVVYVSCHGHVDKYLTEVQALKITFDTFSGMSSPDLSDCTKADANLTLYDGPGDNAPIFATFCGDGNGPKMPLLGGTITMTSSKAMLRYKGTGGAFSIRWETKKRDCGYRTSLASGVLVVPPHYLDTACDWFVSAPTDKHIEIEIPSVEMASGLQLNCTVNQLEVFDGYTSYDAHRVVHICETTNVTTVVRSTGPFLTVAFRSNVFGGSRSALQRGFSMKYRTVEPDRRCGGDITNVDGDWDFSGFIQSPNFGGLYPPNMDCTWRLDALGPNNESITDQTLKVPEKQGGVFSFPFNSSPNSSTRTVGRRVLGENRTKNRVHAIAGGDTDFKKINYEPSIIYADGQLIHDGCNAHRPPAKMLMPMPQSILRFHSDGGTQGKGFKIAYSLVCEKVLVGNGTIQTWNYPDGGRAGKCVYTIRADASHAIRLKFKTIGMRGASTSQCFYNRDSHESATDYVEFSGGKEEDKQINQRYVCARYPFVEEGEFIMSASRPLIITHVSSGDSRNRGILMEYSTVDVGCGGVFSQSTGTISSPNYPEKYLPHMHCVYQIQVPWLKQVRLTFDNFDIEVVQNDECSYDNVAIYESYVSATTHGKLLGRFCGTMLPPTILSGSYKMAVVFSSDRSIAGNGFSARFEAVDASNDCDRTFTAPSGEIIFDGSQGRYSQCDFHISVRMISTARLVLKMNNMSIPCSKSLLYNSRNGASDQSAGFASLNSESSVCDDYPMPTLRSHGNRVLLRLQTTDSSKTYFNISYETMTISACGGHVEGVSGSIASPQYPLKDSRGLDCSWTVAVALGNRVRFSLINIDDLKSSDDNGFCGMFAANRLDVRFLESLGNQHTNNIGAEPLTSEDHEIAVRYKQHGGPMLGPLYGFMAHFSTVCTDIVLTDFTGSIQSPGYPNKVWTSQYCSWTIKVSFLTGILQLWVYNYIRPHLYRSLLETGFR</sequence>
<dbReference type="PANTHER" id="PTHR24251:SF50">
    <property type="entry name" value="ATTRACTIN-LIKE 1A"/>
    <property type="match status" value="1"/>
</dbReference>
<evidence type="ECO:0000256" key="3">
    <source>
        <dbReference type="PROSITE-ProRule" id="PRU00059"/>
    </source>
</evidence>
<dbReference type="InterPro" id="IPR035914">
    <property type="entry name" value="Sperma_CUB_dom_sf"/>
</dbReference>
<evidence type="ECO:0000256" key="2">
    <source>
        <dbReference type="ARBA" id="ARBA00023157"/>
    </source>
</evidence>
<reference evidence="6" key="1">
    <citation type="submission" date="2019-09" db="UniProtKB">
        <authorList>
            <consortium name="WormBaseParasite"/>
        </authorList>
    </citation>
    <scope>IDENTIFICATION</scope>
</reference>
<evidence type="ECO:0000256" key="1">
    <source>
        <dbReference type="ARBA" id="ARBA00022737"/>
    </source>
</evidence>
<dbReference type="PANTHER" id="PTHR24251">
    <property type="entry name" value="OVOCHYMASE-RELATED"/>
    <property type="match status" value="1"/>
</dbReference>
<organism evidence="5 6">
    <name type="scientific">Heligmosomoides polygyrus</name>
    <name type="common">Parasitic roundworm</name>
    <dbReference type="NCBI Taxonomy" id="6339"/>
    <lineage>
        <taxon>Eukaryota</taxon>
        <taxon>Metazoa</taxon>
        <taxon>Ecdysozoa</taxon>
        <taxon>Nematoda</taxon>
        <taxon>Chromadorea</taxon>
        <taxon>Rhabditida</taxon>
        <taxon>Rhabditina</taxon>
        <taxon>Rhabditomorpha</taxon>
        <taxon>Strongyloidea</taxon>
        <taxon>Heligmosomidae</taxon>
        <taxon>Heligmosomoides</taxon>
    </lineage>
</organism>
<evidence type="ECO:0000313" key="5">
    <source>
        <dbReference type="Proteomes" id="UP000050761"/>
    </source>
</evidence>
<comment type="caution">
    <text evidence="3">Lacks conserved residue(s) required for the propagation of feature annotation.</text>
</comment>